<reference evidence="3 4" key="1">
    <citation type="journal article" date="2017" name="Curr. Biol.">
        <title>Genome architecture and evolution of a unichromosomal asexual nematode.</title>
        <authorList>
            <person name="Fradin H."/>
            <person name="Zegar C."/>
            <person name="Gutwein M."/>
            <person name="Lucas J."/>
            <person name="Kovtun M."/>
            <person name="Corcoran D."/>
            <person name="Baugh L.R."/>
            <person name="Kiontke K."/>
            <person name="Gunsalus K."/>
            <person name="Fitch D.H."/>
            <person name="Piano F."/>
        </authorList>
    </citation>
    <scope>NUCLEOTIDE SEQUENCE [LARGE SCALE GENOMIC DNA]</scope>
    <source>
        <strain evidence="3">PF1309</strain>
    </source>
</reference>
<protein>
    <submittedName>
        <fullName evidence="3">Uncharacterized protein</fullName>
    </submittedName>
</protein>
<dbReference type="EMBL" id="LIAE01010542">
    <property type="protein sequence ID" value="PAV59186.1"/>
    <property type="molecule type" value="Genomic_DNA"/>
</dbReference>
<dbReference type="AlphaFoldDB" id="A0A2A2JBQ2"/>
<dbReference type="Proteomes" id="UP000218231">
    <property type="component" value="Unassembled WGS sequence"/>
</dbReference>
<feature type="compositionally biased region" description="Polar residues" evidence="1">
    <location>
        <begin position="138"/>
        <end position="148"/>
    </location>
</feature>
<feature type="region of interest" description="Disordered" evidence="1">
    <location>
        <begin position="101"/>
        <end position="166"/>
    </location>
</feature>
<gene>
    <name evidence="3" type="ORF">WR25_24609</name>
</gene>
<name>A0A2A2JBQ2_9BILA</name>
<feature type="compositionally biased region" description="Polar residues" evidence="1">
    <location>
        <begin position="103"/>
        <end position="114"/>
    </location>
</feature>
<keyword evidence="2" id="KW-0472">Membrane</keyword>
<evidence type="ECO:0000256" key="2">
    <source>
        <dbReference type="SAM" id="Phobius"/>
    </source>
</evidence>
<feature type="transmembrane region" description="Helical" evidence="2">
    <location>
        <begin position="12"/>
        <end position="30"/>
    </location>
</feature>
<evidence type="ECO:0000256" key="1">
    <source>
        <dbReference type="SAM" id="MobiDB-lite"/>
    </source>
</evidence>
<keyword evidence="2" id="KW-1133">Transmembrane helix</keyword>
<keyword evidence="4" id="KW-1185">Reference proteome</keyword>
<organism evidence="3 4">
    <name type="scientific">Diploscapter pachys</name>
    <dbReference type="NCBI Taxonomy" id="2018661"/>
    <lineage>
        <taxon>Eukaryota</taxon>
        <taxon>Metazoa</taxon>
        <taxon>Ecdysozoa</taxon>
        <taxon>Nematoda</taxon>
        <taxon>Chromadorea</taxon>
        <taxon>Rhabditida</taxon>
        <taxon>Rhabditina</taxon>
        <taxon>Rhabditomorpha</taxon>
        <taxon>Rhabditoidea</taxon>
        <taxon>Rhabditidae</taxon>
        <taxon>Diploscapter</taxon>
    </lineage>
</organism>
<accession>A0A2A2JBQ2</accession>
<evidence type="ECO:0000313" key="4">
    <source>
        <dbReference type="Proteomes" id="UP000218231"/>
    </source>
</evidence>
<sequence>MVSLTYTTMFWLPWVLNAIILLGVSIYVIYKHIVKYHCNKEQKHSTNVATDAFSTSFPTMLSDHEDYNRIARYIAVESFYRNNVRHRGSPDRVFRSMEALNGRNETSSFQSNEMTGERQPQLQQQTQQKVDERRQSKEQTLTNTARSTSTEKGEKQRGWKGSRPYHSAIRPAAIQLAIPVYSDSSVRMRA</sequence>
<keyword evidence="2" id="KW-0812">Transmembrane</keyword>
<proteinExistence type="predicted"/>
<comment type="caution">
    <text evidence="3">The sequence shown here is derived from an EMBL/GenBank/DDBJ whole genome shotgun (WGS) entry which is preliminary data.</text>
</comment>
<feature type="compositionally biased region" description="Low complexity" evidence="1">
    <location>
        <begin position="119"/>
        <end position="128"/>
    </location>
</feature>
<evidence type="ECO:0000313" key="3">
    <source>
        <dbReference type="EMBL" id="PAV59186.1"/>
    </source>
</evidence>